<gene>
    <name evidence="1" type="ORF">F443_09339</name>
</gene>
<reference evidence="1 2" key="1">
    <citation type="submission" date="2013-11" db="EMBL/GenBank/DDBJ databases">
        <title>The Genome Sequence of Phytophthora parasitica P1569.</title>
        <authorList>
            <consortium name="The Broad Institute Genomics Platform"/>
            <person name="Russ C."/>
            <person name="Tyler B."/>
            <person name="Panabieres F."/>
            <person name="Shan W."/>
            <person name="Tripathy S."/>
            <person name="Grunwald N."/>
            <person name="Machado M."/>
            <person name="Johnson C.S."/>
            <person name="Arredondo F."/>
            <person name="Hong C."/>
            <person name="Coffey M."/>
            <person name="Young S.K."/>
            <person name="Zeng Q."/>
            <person name="Gargeya S."/>
            <person name="Fitzgerald M."/>
            <person name="Abouelleil A."/>
            <person name="Alvarado L."/>
            <person name="Chapman S.B."/>
            <person name="Gainer-Dewar J."/>
            <person name="Goldberg J."/>
            <person name="Griggs A."/>
            <person name="Gujja S."/>
            <person name="Hansen M."/>
            <person name="Howarth C."/>
            <person name="Imamovic A."/>
            <person name="Ireland A."/>
            <person name="Larimer J."/>
            <person name="McCowan C."/>
            <person name="Murphy C."/>
            <person name="Pearson M."/>
            <person name="Poon T.W."/>
            <person name="Priest M."/>
            <person name="Roberts A."/>
            <person name="Saif S."/>
            <person name="Shea T."/>
            <person name="Sykes S."/>
            <person name="Wortman J."/>
            <person name="Nusbaum C."/>
            <person name="Birren B."/>
        </authorList>
    </citation>
    <scope>NUCLEOTIDE SEQUENCE [LARGE SCALE GENOMIC DNA]</scope>
    <source>
        <strain evidence="1 2">P1569</strain>
    </source>
</reference>
<proteinExistence type="predicted"/>
<name>V9F419_PHYNI</name>
<dbReference type="Proteomes" id="UP000018721">
    <property type="component" value="Unassembled WGS sequence"/>
</dbReference>
<sequence length="128" mass="14562">MAQFIRVTNSGCISSGDVGTQLFSKYRIHRSTMSKEFLLSNFVAETLAQELGPTFAQQISSLLPFGRDTDDHLFRLWFFATMVHGGVSCYDDEDEIFYPWEAQQILHFDPDAKLTLEMTSQWLAPKSG</sequence>
<organism evidence="1 2">
    <name type="scientific">Phytophthora nicotianae P1569</name>
    <dbReference type="NCBI Taxonomy" id="1317065"/>
    <lineage>
        <taxon>Eukaryota</taxon>
        <taxon>Sar</taxon>
        <taxon>Stramenopiles</taxon>
        <taxon>Oomycota</taxon>
        <taxon>Peronosporomycetes</taxon>
        <taxon>Peronosporales</taxon>
        <taxon>Peronosporaceae</taxon>
        <taxon>Phytophthora</taxon>
    </lineage>
</organism>
<accession>V9F419</accession>
<dbReference type="EMBL" id="ANIZ01001597">
    <property type="protein sequence ID" value="ETI46259.1"/>
    <property type="molecule type" value="Genomic_DNA"/>
</dbReference>
<evidence type="ECO:0000313" key="1">
    <source>
        <dbReference type="EMBL" id="ETI46259.1"/>
    </source>
</evidence>
<evidence type="ECO:0000313" key="2">
    <source>
        <dbReference type="Proteomes" id="UP000018721"/>
    </source>
</evidence>
<comment type="caution">
    <text evidence="1">The sequence shown here is derived from an EMBL/GenBank/DDBJ whole genome shotgun (WGS) entry which is preliminary data.</text>
</comment>
<dbReference type="HOGENOM" id="CLU_1963910_0_0_1"/>
<dbReference type="AlphaFoldDB" id="V9F419"/>
<keyword evidence="2" id="KW-1185">Reference proteome</keyword>
<protein>
    <submittedName>
        <fullName evidence="1">Uncharacterized protein</fullName>
    </submittedName>
</protein>